<dbReference type="InterPro" id="IPR022617">
    <property type="entry name" value="Rad60/SUMO-like_dom"/>
</dbReference>
<gene>
    <name evidence="3" type="ORF">KFE25_002247</name>
</gene>
<feature type="compositionally biased region" description="Pro residues" evidence="1">
    <location>
        <begin position="159"/>
        <end position="176"/>
    </location>
</feature>
<dbReference type="CDD" id="cd01763">
    <property type="entry name" value="Ubl_SUMO_like"/>
    <property type="match status" value="1"/>
</dbReference>
<comment type="caution">
    <text evidence="3">The sequence shown here is derived from an EMBL/GenBank/DDBJ whole genome shotgun (WGS) entry which is preliminary data.</text>
</comment>
<accession>A0A8J6CCV0</accession>
<dbReference type="OrthoDB" id="10670787at2759"/>
<dbReference type="EMBL" id="JAGTXO010000008">
    <property type="protein sequence ID" value="KAG8466491.1"/>
    <property type="molecule type" value="Genomic_DNA"/>
</dbReference>
<dbReference type="InterPro" id="IPR000626">
    <property type="entry name" value="Ubiquitin-like_dom"/>
</dbReference>
<dbReference type="Proteomes" id="UP000751190">
    <property type="component" value="Unassembled WGS sequence"/>
</dbReference>
<sequence>MSGAEGEPVIYDDTPVGVMPRKRITLAIVSDGSDDDDLLCARKRKASAPLARAAKCASPARRGPSGSGGGTPGSGTRRTRGSVAAPGDAHEQNADPDDVDGELSDAEVEEDPAYQQRKRELDAARRRLLASASGPELPPPPPLPPDDVVSLIDDDAAPDAPPPPRESPPPPPPPKSARPARARKITVKVRMADRDEPFSVKLRADKPLSLLIDTLVAKCAADPSRARLTFDGDVVRREDTADALELEDDFLLDFLIG</sequence>
<evidence type="ECO:0000313" key="4">
    <source>
        <dbReference type="Proteomes" id="UP000751190"/>
    </source>
</evidence>
<feature type="region of interest" description="Disordered" evidence="1">
    <location>
        <begin position="46"/>
        <end position="182"/>
    </location>
</feature>
<dbReference type="InterPro" id="IPR029071">
    <property type="entry name" value="Ubiquitin-like_domsf"/>
</dbReference>
<evidence type="ECO:0000259" key="2">
    <source>
        <dbReference type="PROSITE" id="PS50053"/>
    </source>
</evidence>
<evidence type="ECO:0000313" key="3">
    <source>
        <dbReference type="EMBL" id="KAG8466491.1"/>
    </source>
</evidence>
<evidence type="ECO:0000256" key="1">
    <source>
        <dbReference type="SAM" id="MobiDB-lite"/>
    </source>
</evidence>
<dbReference type="PROSITE" id="PS50053">
    <property type="entry name" value="UBIQUITIN_2"/>
    <property type="match status" value="1"/>
</dbReference>
<feature type="compositionally biased region" description="Pro residues" evidence="1">
    <location>
        <begin position="136"/>
        <end position="145"/>
    </location>
</feature>
<feature type="domain" description="Ubiquitin-like" evidence="2">
    <location>
        <begin position="185"/>
        <end position="257"/>
    </location>
</feature>
<name>A0A8J6CCV0_DIALT</name>
<feature type="compositionally biased region" description="Acidic residues" evidence="1">
    <location>
        <begin position="94"/>
        <end position="112"/>
    </location>
</feature>
<organism evidence="3 4">
    <name type="scientific">Diacronema lutheri</name>
    <name type="common">Unicellular marine alga</name>
    <name type="synonym">Monochrysis lutheri</name>
    <dbReference type="NCBI Taxonomy" id="2081491"/>
    <lineage>
        <taxon>Eukaryota</taxon>
        <taxon>Haptista</taxon>
        <taxon>Haptophyta</taxon>
        <taxon>Pavlovophyceae</taxon>
        <taxon>Pavlovales</taxon>
        <taxon>Pavlovaceae</taxon>
        <taxon>Diacronema</taxon>
    </lineage>
</organism>
<proteinExistence type="predicted"/>
<keyword evidence="4" id="KW-1185">Reference proteome</keyword>
<protein>
    <recommendedName>
        <fullName evidence="2">Ubiquitin-like domain-containing protein</fullName>
    </recommendedName>
</protein>
<dbReference type="Pfam" id="PF11976">
    <property type="entry name" value="Rad60-SLD"/>
    <property type="match status" value="1"/>
</dbReference>
<dbReference type="SUPFAM" id="SSF54236">
    <property type="entry name" value="Ubiquitin-like"/>
    <property type="match status" value="1"/>
</dbReference>
<reference evidence="3" key="1">
    <citation type="submission" date="2021-05" db="EMBL/GenBank/DDBJ databases">
        <title>The genome of the haptophyte Pavlova lutheri (Diacronema luteri, Pavlovales) - a model for lipid biosynthesis in eukaryotic algae.</title>
        <authorList>
            <person name="Hulatt C.J."/>
            <person name="Posewitz M.C."/>
        </authorList>
    </citation>
    <scope>NUCLEOTIDE SEQUENCE</scope>
    <source>
        <strain evidence="3">NIVA-4/92</strain>
    </source>
</reference>
<dbReference type="Gene3D" id="3.10.20.90">
    <property type="entry name" value="Phosphatidylinositol 3-kinase Catalytic Subunit, Chain A, domain 1"/>
    <property type="match status" value="1"/>
</dbReference>
<dbReference type="AlphaFoldDB" id="A0A8J6CCV0"/>